<feature type="domain" description="EAL" evidence="2">
    <location>
        <begin position="14"/>
        <end position="268"/>
    </location>
</feature>
<evidence type="ECO:0000259" key="4">
    <source>
        <dbReference type="PROSITE" id="PS51371"/>
    </source>
</evidence>
<dbReference type="Gene3D" id="3.10.580.10">
    <property type="entry name" value="CBS-domain"/>
    <property type="match status" value="1"/>
</dbReference>
<dbReference type="InterPro" id="IPR046342">
    <property type="entry name" value="CBS_dom_sf"/>
</dbReference>
<dbReference type="PROSITE" id="PS51371">
    <property type="entry name" value="CBS"/>
    <property type="match status" value="1"/>
</dbReference>
<dbReference type="SMART" id="SM00052">
    <property type="entry name" value="EAL"/>
    <property type="match status" value="1"/>
</dbReference>
<sequence length="626" mass="68881">MSLARSPPGVHLMRETAPDPLATALDRLIRQRSFDIHFQPLVAIDRAEIYAFEALTRAPADGPLHSPLVLFDAAARCGRLIELEQLIVRRAAERFKALGLPGQLFINVTADTLLAAREHVGTLAQELRELGLPTSRIVIELTETRPIDDLAQLGGTLAALRAHGFRIALDDLGEGFASLRRWMEMRPDFVKIDRHFIDGIAQEPLKQQFVRSIVEMAATSGGEVVAEGLEQEPDLEVLRRLGISLCQGYLFARPSATPRARLGAQWSGRLAAAAQPRLLQNDLALPLEQGAITTAAQLARRALTTTPDATCRQIVELFQKDEQLLAVPVLDDQQRPVGLLRSLQVLKRSTERYFMDIFAKRSCVEVMDTHPLVFDVSTPLRAMSDAVANLDERLLTDGFIVTRDGAYFGSGRCSDLLKAVSDLQVHAARYANPLTLLPGNVPIDHHLDRLIEGGETFLAAVWDIDHFKPFNDVYGYRVGDDIIRLAAQALTRAADPQIDFVGHIGGDDFVMVLRSADWEDRLDRVCAAFDAGVRSFFSAEHLAAGGYVTLNRQNQPSFHPLPTISCGALLHQPGSFDSARALAAALAEPKRVAKGRAGGSRFFVDRRQRSIHALTTVEDHVPAEVL</sequence>
<dbReference type="PANTHER" id="PTHR33121">
    <property type="entry name" value="CYCLIC DI-GMP PHOSPHODIESTERASE PDEF"/>
    <property type="match status" value="1"/>
</dbReference>
<evidence type="ECO:0000313" key="6">
    <source>
        <dbReference type="Proteomes" id="UP000197446"/>
    </source>
</evidence>
<dbReference type="Gene3D" id="3.30.70.270">
    <property type="match status" value="1"/>
</dbReference>
<dbReference type="InterPro" id="IPR001633">
    <property type="entry name" value="EAL_dom"/>
</dbReference>
<dbReference type="Pfam" id="PF00563">
    <property type="entry name" value="EAL"/>
    <property type="match status" value="1"/>
</dbReference>
<name>A0A254NE64_9BURK</name>
<dbReference type="Gene3D" id="3.20.20.450">
    <property type="entry name" value="EAL domain"/>
    <property type="match status" value="1"/>
</dbReference>
<dbReference type="SUPFAM" id="SSF55073">
    <property type="entry name" value="Nucleotide cyclase"/>
    <property type="match status" value="1"/>
</dbReference>
<dbReference type="PROSITE" id="PS50887">
    <property type="entry name" value="GGDEF"/>
    <property type="match status" value="1"/>
</dbReference>
<dbReference type="Pfam" id="PF00990">
    <property type="entry name" value="GGDEF"/>
    <property type="match status" value="1"/>
</dbReference>
<feature type="domain" description="GGDEF" evidence="3">
    <location>
        <begin position="455"/>
        <end position="607"/>
    </location>
</feature>
<dbReference type="InterPro" id="IPR050706">
    <property type="entry name" value="Cyclic-di-GMP_PDE-like"/>
</dbReference>
<evidence type="ECO:0000313" key="5">
    <source>
        <dbReference type="EMBL" id="OWR03708.1"/>
    </source>
</evidence>
<organism evidence="5 6">
    <name type="scientific">Roseateles puraquae</name>
    <dbReference type="NCBI Taxonomy" id="431059"/>
    <lineage>
        <taxon>Bacteria</taxon>
        <taxon>Pseudomonadati</taxon>
        <taxon>Pseudomonadota</taxon>
        <taxon>Betaproteobacteria</taxon>
        <taxon>Burkholderiales</taxon>
        <taxon>Sphaerotilaceae</taxon>
        <taxon>Roseateles</taxon>
    </lineage>
</organism>
<dbReference type="SUPFAM" id="SSF54631">
    <property type="entry name" value="CBS-domain pair"/>
    <property type="match status" value="1"/>
</dbReference>
<dbReference type="EMBL" id="NISI01000005">
    <property type="protein sequence ID" value="OWR03708.1"/>
    <property type="molecule type" value="Genomic_DNA"/>
</dbReference>
<dbReference type="AlphaFoldDB" id="A0A254NE64"/>
<dbReference type="InterPro" id="IPR000160">
    <property type="entry name" value="GGDEF_dom"/>
</dbReference>
<proteinExistence type="predicted"/>
<dbReference type="CDD" id="cd01949">
    <property type="entry name" value="GGDEF"/>
    <property type="match status" value="1"/>
</dbReference>
<dbReference type="PANTHER" id="PTHR33121:SF76">
    <property type="entry name" value="SIGNALING PROTEIN"/>
    <property type="match status" value="1"/>
</dbReference>
<keyword evidence="1" id="KW-0129">CBS domain</keyword>
<feature type="domain" description="CBS" evidence="4">
    <location>
        <begin position="298"/>
        <end position="357"/>
    </location>
</feature>
<dbReference type="InterPro" id="IPR029787">
    <property type="entry name" value="Nucleotide_cyclase"/>
</dbReference>
<accession>A0A254NE64</accession>
<dbReference type="GO" id="GO:0071111">
    <property type="term" value="F:cyclic-guanylate-specific phosphodiesterase activity"/>
    <property type="evidence" value="ECO:0007669"/>
    <property type="project" value="InterPro"/>
</dbReference>
<evidence type="ECO:0000259" key="2">
    <source>
        <dbReference type="PROSITE" id="PS50883"/>
    </source>
</evidence>
<gene>
    <name evidence="5" type="ORF">CDO81_14580</name>
</gene>
<dbReference type="SMART" id="SM00267">
    <property type="entry name" value="GGDEF"/>
    <property type="match status" value="1"/>
</dbReference>
<dbReference type="CDD" id="cd01948">
    <property type="entry name" value="EAL"/>
    <property type="match status" value="1"/>
</dbReference>
<dbReference type="InterPro" id="IPR000644">
    <property type="entry name" value="CBS_dom"/>
</dbReference>
<protein>
    <submittedName>
        <fullName evidence="5">Diguanylate cyclase</fullName>
    </submittedName>
</protein>
<reference evidence="5 6" key="1">
    <citation type="journal article" date="2007" name="Int. J. Syst. Evol. Microbiol.">
        <title>Description of Pelomonas aquatica sp. nov. and Pelomonas puraquae sp. nov., isolated from industrial and haemodialysis water.</title>
        <authorList>
            <person name="Gomila M."/>
            <person name="Bowien B."/>
            <person name="Falsen E."/>
            <person name="Moore E.R."/>
            <person name="Lalucat J."/>
        </authorList>
    </citation>
    <scope>NUCLEOTIDE SEQUENCE [LARGE SCALE GENOMIC DNA]</scope>
    <source>
        <strain evidence="5 6">CCUG 52769</strain>
    </source>
</reference>
<dbReference type="SUPFAM" id="SSF141868">
    <property type="entry name" value="EAL domain-like"/>
    <property type="match status" value="1"/>
</dbReference>
<dbReference type="NCBIfam" id="TIGR00254">
    <property type="entry name" value="GGDEF"/>
    <property type="match status" value="1"/>
</dbReference>
<evidence type="ECO:0000259" key="3">
    <source>
        <dbReference type="PROSITE" id="PS50887"/>
    </source>
</evidence>
<dbReference type="InterPro" id="IPR035919">
    <property type="entry name" value="EAL_sf"/>
</dbReference>
<dbReference type="Proteomes" id="UP000197446">
    <property type="component" value="Unassembled WGS sequence"/>
</dbReference>
<comment type="caution">
    <text evidence="5">The sequence shown here is derived from an EMBL/GenBank/DDBJ whole genome shotgun (WGS) entry which is preliminary data.</text>
</comment>
<dbReference type="PROSITE" id="PS50883">
    <property type="entry name" value="EAL"/>
    <property type="match status" value="1"/>
</dbReference>
<dbReference type="Pfam" id="PF00571">
    <property type="entry name" value="CBS"/>
    <property type="match status" value="1"/>
</dbReference>
<dbReference type="InterPro" id="IPR043128">
    <property type="entry name" value="Rev_trsase/Diguanyl_cyclase"/>
</dbReference>
<keyword evidence="6" id="KW-1185">Reference proteome</keyword>
<evidence type="ECO:0000256" key="1">
    <source>
        <dbReference type="PROSITE-ProRule" id="PRU00703"/>
    </source>
</evidence>